<accession>A0A9D0Z033</accession>
<organism evidence="1 2">
    <name type="scientific">Candidatus Faecenecus gallistercoris</name>
    <dbReference type="NCBI Taxonomy" id="2840793"/>
    <lineage>
        <taxon>Bacteria</taxon>
        <taxon>Bacillati</taxon>
        <taxon>Bacillota</taxon>
        <taxon>Bacillota incertae sedis</taxon>
        <taxon>Candidatus Faecenecus</taxon>
    </lineage>
</organism>
<dbReference type="EMBL" id="DVFU01000094">
    <property type="protein sequence ID" value="HIQ65035.1"/>
    <property type="molecule type" value="Genomic_DNA"/>
</dbReference>
<proteinExistence type="predicted"/>
<reference evidence="1" key="1">
    <citation type="submission" date="2020-10" db="EMBL/GenBank/DDBJ databases">
        <authorList>
            <person name="Gilroy R."/>
        </authorList>
    </citation>
    <scope>NUCLEOTIDE SEQUENCE</scope>
    <source>
        <strain evidence="1">CHK165-10780</strain>
    </source>
</reference>
<dbReference type="Proteomes" id="UP000886725">
    <property type="component" value="Unassembled WGS sequence"/>
</dbReference>
<sequence length="292" mass="33623">MMREYIKSSELRVFNNRIKVRLSKELAVKYDNGCYNNYLNNMDKCLQMIDTLNIQYPSNAHPVFYVYIVPDDSYVELLNVPTKFDKGNGGGKPVRCYDLDGFGSAYGLSQNMLENKPSEETNISRIENEIHELAHIVHSQFFNKNQIICEGFAEALPLYALGFEEIFDEHRNSIVNLNENQIFSAQEILNSEKNNSYGVGSILPNRSCSFRLSYISSYLFVRGCMETIVKKYNLSKEQSVQYFLEIVKGSDCTNEWLIYDIADALNLPREELLDGKQMQLEILQSLSMETPK</sequence>
<evidence type="ECO:0000313" key="1">
    <source>
        <dbReference type="EMBL" id="HIQ65035.1"/>
    </source>
</evidence>
<dbReference type="AlphaFoldDB" id="A0A9D0Z033"/>
<reference evidence="1" key="2">
    <citation type="journal article" date="2021" name="PeerJ">
        <title>Extensive microbial diversity within the chicken gut microbiome revealed by metagenomics and culture.</title>
        <authorList>
            <person name="Gilroy R."/>
            <person name="Ravi A."/>
            <person name="Getino M."/>
            <person name="Pursley I."/>
            <person name="Horton D.L."/>
            <person name="Alikhan N.F."/>
            <person name="Baker D."/>
            <person name="Gharbi K."/>
            <person name="Hall N."/>
            <person name="Watson M."/>
            <person name="Adriaenssens E.M."/>
            <person name="Foster-Nyarko E."/>
            <person name="Jarju S."/>
            <person name="Secka A."/>
            <person name="Antonio M."/>
            <person name="Oren A."/>
            <person name="Chaudhuri R.R."/>
            <person name="La Ragione R."/>
            <person name="Hildebrand F."/>
            <person name="Pallen M.J."/>
        </authorList>
    </citation>
    <scope>NUCLEOTIDE SEQUENCE</scope>
    <source>
        <strain evidence="1">CHK165-10780</strain>
    </source>
</reference>
<comment type="caution">
    <text evidence="1">The sequence shown here is derived from an EMBL/GenBank/DDBJ whole genome shotgun (WGS) entry which is preliminary data.</text>
</comment>
<protein>
    <submittedName>
        <fullName evidence="1">Uncharacterized protein</fullName>
    </submittedName>
</protein>
<name>A0A9D0Z033_9FIRM</name>
<evidence type="ECO:0000313" key="2">
    <source>
        <dbReference type="Proteomes" id="UP000886725"/>
    </source>
</evidence>
<gene>
    <name evidence="1" type="ORF">IAC85_04775</name>
</gene>